<dbReference type="EMBL" id="KV878238">
    <property type="protein sequence ID" value="OJZ89144.1"/>
    <property type="molecule type" value="Genomic_DNA"/>
</dbReference>
<keyword evidence="1" id="KW-0472">Membrane</keyword>
<protein>
    <submittedName>
        <fullName evidence="2">Uncharacterized protein</fullName>
    </submittedName>
</protein>
<dbReference type="VEuPathDB" id="FungiDB:ASPFODRAFT_482077"/>
<feature type="transmembrane region" description="Helical" evidence="1">
    <location>
        <begin position="17"/>
        <end position="35"/>
    </location>
</feature>
<dbReference type="AlphaFoldDB" id="A0A1M3TRE9"/>
<evidence type="ECO:0000256" key="1">
    <source>
        <dbReference type="SAM" id="Phobius"/>
    </source>
</evidence>
<proteinExistence type="predicted"/>
<sequence length="57" mass="6498">MEFVSVASVVIGLVPRSMMWVAGLHTIFIILCWKVRSCTYGARRLTVVLIKQCDRNE</sequence>
<organism evidence="2 3">
    <name type="scientific">Aspergillus luchuensis (strain CBS 106.47)</name>
    <dbReference type="NCBI Taxonomy" id="1137211"/>
    <lineage>
        <taxon>Eukaryota</taxon>
        <taxon>Fungi</taxon>
        <taxon>Dikarya</taxon>
        <taxon>Ascomycota</taxon>
        <taxon>Pezizomycotina</taxon>
        <taxon>Eurotiomycetes</taxon>
        <taxon>Eurotiomycetidae</taxon>
        <taxon>Eurotiales</taxon>
        <taxon>Aspergillaceae</taxon>
        <taxon>Aspergillus</taxon>
        <taxon>Aspergillus subgen. Circumdati</taxon>
    </lineage>
</organism>
<evidence type="ECO:0000313" key="3">
    <source>
        <dbReference type="Proteomes" id="UP000184063"/>
    </source>
</evidence>
<accession>A0A1M3TRE9</accession>
<reference evidence="3" key="1">
    <citation type="journal article" date="2017" name="Genome Biol.">
        <title>Comparative genomics reveals high biological diversity and specific adaptations in the industrially and medically important fungal genus Aspergillus.</title>
        <authorList>
            <person name="de Vries R.P."/>
            <person name="Riley R."/>
            <person name="Wiebenga A."/>
            <person name="Aguilar-Osorio G."/>
            <person name="Amillis S."/>
            <person name="Uchima C.A."/>
            <person name="Anderluh G."/>
            <person name="Asadollahi M."/>
            <person name="Askin M."/>
            <person name="Barry K."/>
            <person name="Battaglia E."/>
            <person name="Bayram O."/>
            <person name="Benocci T."/>
            <person name="Braus-Stromeyer S.A."/>
            <person name="Caldana C."/>
            <person name="Canovas D."/>
            <person name="Cerqueira G.C."/>
            <person name="Chen F."/>
            <person name="Chen W."/>
            <person name="Choi C."/>
            <person name="Clum A."/>
            <person name="Dos Santos R.A."/>
            <person name="Damasio A.R."/>
            <person name="Diallinas G."/>
            <person name="Emri T."/>
            <person name="Fekete E."/>
            <person name="Flipphi M."/>
            <person name="Freyberg S."/>
            <person name="Gallo A."/>
            <person name="Gournas C."/>
            <person name="Habgood R."/>
            <person name="Hainaut M."/>
            <person name="Harispe M.L."/>
            <person name="Henrissat B."/>
            <person name="Hilden K.S."/>
            <person name="Hope R."/>
            <person name="Hossain A."/>
            <person name="Karabika E."/>
            <person name="Karaffa L."/>
            <person name="Karanyi Z."/>
            <person name="Krasevec N."/>
            <person name="Kuo A."/>
            <person name="Kusch H."/>
            <person name="LaButti K."/>
            <person name="Lagendijk E.L."/>
            <person name="Lapidus A."/>
            <person name="Levasseur A."/>
            <person name="Lindquist E."/>
            <person name="Lipzen A."/>
            <person name="Logrieco A.F."/>
            <person name="MacCabe A."/>
            <person name="Maekelae M.R."/>
            <person name="Malavazi I."/>
            <person name="Melin P."/>
            <person name="Meyer V."/>
            <person name="Mielnichuk N."/>
            <person name="Miskei M."/>
            <person name="Molnar A.P."/>
            <person name="Mule G."/>
            <person name="Ngan C.Y."/>
            <person name="Orejas M."/>
            <person name="Orosz E."/>
            <person name="Ouedraogo J.P."/>
            <person name="Overkamp K.M."/>
            <person name="Park H.-S."/>
            <person name="Perrone G."/>
            <person name="Piumi F."/>
            <person name="Punt P.J."/>
            <person name="Ram A.F."/>
            <person name="Ramon A."/>
            <person name="Rauscher S."/>
            <person name="Record E."/>
            <person name="Riano-Pachon D.M."/>
            <person name="Robert V."/>
            <person name="Roehrig J."/>
            <person name="Ruller R."/>
            <person name="Salamov A."/>
            <person name="Salih N.S."/>
            <person name="Samson R.A."/>
            <person name="Sandor E."/>
            <person name="Sanguinetti M."/>
            <person name="Schuetze T."/>
            <person name="Sepcic K."/>
            <person name="Shelest E."/>
            <person name="Sherlock G."/>
            <person name="Sophianopoulou V."/>
            <person name="Squina F.M."/>
            <person name="Sun H."/>
            <person name="Susca A."/>
            <person name="Todd R.B."/>
            <person name="Tsang A."/>
            <person name="Unkles S.E."/>
            <person name="van de Wiele N."/>
            <person name="van Rossen-Uffink D."/>
            <person name="Oliveira J.V."/>
            <person name="Vesth T.C."/>
            <person name="Visser J."/>
            <person name="Yu J.-H."/>
            <person name="Zhou M."/>
            <person name="Andersen M.R."/>
            <person name="Archer D.B."/>
            <person name="Baker S.E."/>
            <person name="Benoit I."/>
            <person name="Brakhage A.A."/>
            <person name="Braus G.H."/>
            <person name="Fischer R."/>
            <person name="Frisvad J.C."/>
            <person name="Goldman G.H."/>
            <person name="Houbraken J."/>
            <person name="Oakley B."/>
            <person name="Pocsi I."/>
            <person name="Scazzocchio C."/>
            <person name="Seiboth B."/>
            <person name="vanKuyk P.A."/>
            <person name="Wortman J."/>
            <person name="Dyer P.S."/>
            <person name="Grigoriev I.V."/>
        </authorList>
    </citation>
    <scope>NUCLEOTIDE SEQUENCE [LARGE SCALE GENOMIC DNA]</scope>
    <source>
        <strain evidence="3">CBS 106.47</strain>
    </source>
</reference>
<evidence type="ECO:0000313" key="2">
    <source>
        <dbReference type="EMBL" id="OJZ89144.1"/>
    </source>
</evidence>
<keyword evidence="1" id="KW-0812">Transmembrane</keyword>
<gene>
    <name evidence="2" type="ORF">ASPFODRAFT_482077</name>
</gene>
<dbReference type="Proteomes" id="UP000184063">
    <property type="component" value="Unassembled WGS sequence"/>
</dbReference>
<name>A0A1M3TRE9_ASPLC</name>
<keyword evidence="1" id="KW-1133">Transmembrane helix</keyword>